<evidence type="ECO:0000256" key="2">
    <source>
        <dbReference type="SAM" id="SignalP"/>
    </source>
</evidence>
<comment type="caution">
    <text evidence="4">The sequence shown here is derived from an EMBL/GenBank/DDBJ whole genome shotgun (WGS) entry which is preliminary data.</text>
</comment>
<dbReference type="Proteomes" id="UP000662618">
    <property type="component" value="Unassembled WGS sequence"/>
</dbReference>
<reference evidence="4" key="1">
    <citation type="submission" date="2020-12" db="EMBL/GenBank/DDBJ databases">
        <authorList>
            <person name="Rodrigo-Torres L."/>
            <person name="Arahal R. D."/>
            <person name="Lucena T."/>
        </authorList>
    </citation>
    <scope>NUCLEOTIDE SEQUENCE</scope>
    <source>
        <strain evidence="4">CECT 9390</strain>
    </source>
</reference>
<feature type="domain" description="Secretion system C-terminal sorting" evidence="3">
    <location>
        <begin position="210"/>
        <end position="263"/>
    </location>
</feature>
<dbReference type="Pfam" id="PF18962">
    <property type="entry name" value="Por_Secre_tail"/>
    <property type="match status" value="1"/>
</dbReference>
<accession>A0A9N8MKA8</accession>
<feature type="signal peptide" evidence="2">
    <location>
        <begin position="1"/>
        <end position="19"/>
    </location>
</feature>
<feature type="chain" id="PRO_5040105880" description="Secretion system C-terminal sorting domain-containing protein" evidence="2">
    <location>
        <begin position="20"/>
        <end position="265"/>
    </location>
</feature>
<dbReference type="AlphaFoldDB" id="A0A9N8MKA8"/>
<evidence type="ECO:0000313" key="5">
    <source>
        <dbReference type="Proteomes" id="UP000662618"/>
    </source>
</evidence>
<keyword evidence="1 2" id="KW-0732">Signal</keyword>
<protein>
    <recommendedName>
        <fullName evidence="3">Secretion system C-terminal sorting domain-containing protein</fullName>
    </recommendedName>
</protein>
<dbReference type="RefSeq" id="WP_162086656.1">
    <property type="nucleotide sequence ID" value="NZ_CAJIMS010000001.1"/>
</dbReference>
<name>A0A9N8MKA8_9FLAO</name>
<evidence type="ECO:0000313" key="4">
    <source>
        <dbReference type="EMBL" id="CAD7796974.1"/>
    </source>
</evidence>
<dbReference type="InterPro" id="IPR026444">
    <property type="entry name" value="Secre_tail"/>
</dbReference>
<dbReference type="Gene3D" id="2.60.120.200">
    <property type="match status" value="1"/>
</dbReference>
<evidence type="ECO:0000256" key="1">
    <source>
        <dbReference type="ARBA" id="ARBA00022729"/>
    </source>
</evidence>
<dbReference type="NCBIfam" id="TIGR04183">
    <property type="entry name" value="Por_Secre_tail"/>
    <property type="match status" value="1"/>
</dbReference>
<proteinExistence type="predicted"/>
<gene>
    <name evidence="4" type="ORF">CHRY9390_00089</name>
</gene>
<keyword evidence="5" id="KW-1185">Reference proteome</keyword>
<dbReference type="EMBL" id="CAJIMS010000001">
    <property type="protein sequence ID" value="CAD7796974.1"/>
    <property type="molecule type" value="Genomic_DNA"/>
</dbReference>
<sequence length="265" mass="28216">MNTKLLFGALVFSALSVNAQVSTLNETFNTFTPGPGAFPSNGWTTVLPTATGNPGPLMMVIVDGANRFLQSYSGGNMNSPSYLISPQIVAPTGDKTLTFKARKNTTSAPGMIQAGLVSNPADMSTFVALGAPTMLTGDTFQTESVVVPSSSSTYLAIKLTGHVAPHTALEFDDFQYLPTGTLGTSEPLKSAQEIKFALNNENTALQFVSKSEIKKIQIYSASGTKITEEKPKNHQSDISTLQSGVYYIIIEGNEGTVVKSKFIKK</sequence>
<organism evidence="4 5">
    <name type="scientific">Chryseobacterium aquaeductus</name>
    <dbReference type="NCBI Taxonomy" id="2675056"/>
    <lineage>
        <taxon>Bacteria</taxon>
        <taxon>Pseudomonadati</taxon>
        <taxon>Bacteroidota</taxon>
        <taxon>Flavobacteriia</taxon>
        <taxon>Flavobacteriales</taxon>
        <taxon>Weeksellaceae</taxon>
        <taxon>Chryseobacterium group</taxon>
        <taxon>Chryseobacterium</taxon>
    </lineage>
</organism>
<evidence type="ECO:0000259" key="3">
    <source>
        <dbReference type="Pfam" id="PF18962"/>
    </source>
</evidence>